<dbReference type="EC" id="4.2.3.1" evidence="5"/>
<dbReference type="GO" id="GO:0004794">
    <property type="term" value="F:threonine deaminase activity"/>
    <property type="evidence" value="ECO:0007669"/>
    <property type="project" value="TreeGrafter"/>
</dbReference>
<dbReference type="PANTHER" id="PTHR48078:SF6">
    <property type="entry name" value="L-THREONINE DEHYDRATASE CATABOLIC TDCB"/>
    <property type="match status" value="1"/>
</dbReference>
<evidence type="ECO:0000256" key="2">
    <source>
        <dbReference type="ARBA" id="ARBA00005517"/>
    </source>
</evidence>
<protein>
    <recommendedName>
        <fullName evidence="5">Threonine synthase</fullName>
        <ecNumber evidence="5">4.2.3.1</ecNumber>
    </recommendedName>
</protein>
<dbReference type="GO" id="GO:0006567">
    <property type="term" value="P:L-threonine catabolic process"/>
    <property type="evidence" value="ECO:0007669"/>
    <property type="project" value="TreeGrafter"/>
</dbReference>
<dbReference type="KEGG" id="amob:HG15A2_31900"/>
<keyword evidence="9" id="KW-1185">Reference proteome</keyword>
<keyword evidence="4 8" id="KW-0456">Lyase</keyword>
<dbReference type="Pfam" id="PF00291">
    <property type="entry name" value="PALP"/>
    <property type="match status" value="1"/>
</dbReference>
<dbReference type="NCBIfam" id="TIGR00260">
    <property type="entry name" value="thrC"/>
    <property type="match status" value="1"/>
</dbReference>
<evidence type="ECO:0000256" key="3">
    <source>
        <dbReference type="ARBA" id="ARBA00022898"/>
    </source>
</evidence>
<name>A0A517MYB8_9BACT</name>
<dbReference type="InterPro" id="IPR001926">
    <property type="entry name" value="TrpB-like_PALP"/>
</dbReference>
<keyword evidence="3 6" id="KW-0663">Pyridoxal phosphate</keyword>
<dbReference type="GO" id="GO:0009088">
    <property type="term" value="P:threonine biosynthetic process"/>
    <property type="evidence" value="ECO:0007669"/>
    <property type="project" value="UniProtKB-UniRule"/>
</dbReference>
<sequence>MKHSGDPILVASSVNINTTHAYQQCVSPDCAATYDVGEVRTSCDACGSLLDVTYQWDQLPVPDSLKWFEQKWARRNEPLCRSGVWRFHELLPFAKPEQIVTIGEGQTPLIETDGVGKYIGMDPGRLYLEYEGMNPSGSFKDNGMTAAFTHARTIGATKAACASTGNTSASLALYCCSSKLMQAVIFIGSGKISYGKLSQALDYGALTVQISGDFDDAMHRVRQVSEKLGIYLVNSVNPFRLEGQKTIMLRVLESLNWEVPDWIVVPGGNLGNSSAFGKAFHELHTLGLIDRIPRLAVINAQGANTLHELYQGRGLRWNEGSPDQSIIDKYYAELDAAQGKADTIASAIEINRPVNLIKCLRALDCCDGVVREVTDQQILDAKSQVGANGMGCEPASAASVAGAKLLREQGVIAPSDRVVCILTGHQLKDPTATVAYHTADQDEFERVLGSRGVSRAQFANRAVKVENNLDEIIQAIQLNS</sequence>
<accession>A0A517MYB8</accession>
<dbReference type="GO" id="GO:0004795">
    <property type="term" value="F:threonine synthase activity"/>
    <property type="evidence" value="ECO:0007669"/>
    <property type="project" value="UniProtKB-UniRule"/>
</dbReference>
<evidence type="ECO:0000256" key="5">
    <source>
        <dbReference type="NCBIfam" id="TIGR00260"/>
    </source>
</evidence>
<evidence type="ECO:0000256" key="4">
    <source>
        <dbReference type="ARBA" id="ARBA00023239"/>
    </source>
</evidence>
<dbReference type="Gene3D" id="3.40.50.1100">
    <property type="match status" value="2"/>
</dbReference>
<dbReference type="InterPro" id="IPR036052">
    <property type="entry name" value="TrpB-like_PALP_sf"/>
</dbReference>
<gene>
    <name evidence="8" type="primary">thrC</name>
    <name evidence="8" type="ORF">HG15A2_31900</name>
</gene>
<proteinExistence type="inferred from homology"/>
<dbReference type="InterPro" id="IPR050147">
    <property type="entry name" value="Ser/Thr_Dehydratase"/>
</dbReference>
<dbReference type="AlphaFoldDB" id="A0A517MYB8"/>
<comment type="similarity">
    <text evidence="2">Belongs to the threonine synthase family.</text>
</comment>
<dbReference type="GO" id="GO:0003941">
    <property type="term" value="F:L-serine ammonia-lyase activity"/>
    <property type="evidence" value="ECO:0007669"/>
    <property type="project" value="TreeGrafter"/>
</dbReference>
<feature type="modified residue" description="N6-(pyridoxal phosphate)lysine" evidence="6">
    <location>
        <position position="140"/>
    </location>
</feature>
<reference evidence="8 9" key="1">
    <citation type="submission" date="2019-02" db="EMBL/GenBank/DDBJ databases">
        <title>Deep-cultivation of Planctomycetes and their phenomic and genomic characterization uncovers novel biology.</title>
        <authorList>
            <person name="Wiegand S."/>
            <person name="Jogler M."/>
            <person name="Boedeker C."/>
            <person name="Pinto D."/>
            <person name="Vollmers J."/>
            <person name="Rivas-Marin E."/>
            <person name="Kohn T."/>
            <person name="Peeters S.H."/>
            <person name="Heuer A."/>
            <person name="Rast P."/>
            <person name="Oberbeckmann S."/>
            <person name="Bunk B."/>
            <person name="Jeske O."/>
            <person name="Meyerdierks A."/>
            <person name="Storesund J.E."/>
            <person name="Kallscheuer N."/>
            <person name="Luecker S."/>
            <person name="Lage O.M."/>
            <person name="Pohl T."/>
            <person name="Merkel B.J."/>
            <person name="Hornburger P."/>
            <person name="Mueller R.-W."/>
            <person name="Bruemmer F."/>
            <person name="Labrenz M."/>
            <person name="Spormann A.M."/>
            <person name="Op den Camp H."/>
            <person name="Overmann J."/>
            <person name="Amann R."/>
            <person name="Jetten M.S.M."/>
            <person name="Mascher T."/>
            <person name="Medema M.H."/>
            <person name="Devos D.P."/>
            <person name="Kaster A.-K."/>
            <person name="Ovreas L."/>
            <person name="Rohde M."/>
            <person name="Galperin M.Y."/>
            <person name="Jogler C."/>
        </authorList>
    </citation>
    <scope>NUCLEOTIDE SEQUENCE [LARGE SCALE GENOMIC DNA]</scope>
    <source>
        <strain evidence="8 9">HG15A2</strain>
    </source>
</reference>
<comment type="cofactor">
    <cofactor evidence="1 6">
        <name>pyridoxal 5'-phosphate</name>
        <dbReference type="ChEBI" id="CHEBI:597326"/>
    </cofactor>
</comment>
<evidence type="ECO:0000256" key="6">
    <source>
        <dbReference type="PIRSR" id="PIRSR604450-51"/>
    </source>
</evidence>
<organism evidence="8 9">
    <name type="scientific">Adhaeretor mobilis</name>
    <dbReference type="NCBI Taxonomy" id="1930276"/>
    <lineage>
        <taxon>Bacteria</taxon>
        <taxon>Pseudomonadati</taxon>
        <taxon>Planctomycetota</taxon>
        <taxon>Planctomycetia</taxon>
        <taxon>Pirellulales</taxon>
        <taxon>Lacipirellulaceae</taxon>
        <taxon>Adhaeretor</taxon>
    </lineage>
</organism>
<dbReference type="GO" id="GO:0009097">
    <property type="term" value="P:isoleucine biosynthetic process"/>
    <property type="evidence" value="ECO:0007669"/>
    <property type="project" value="TreeGrafter"/>
</dbReference>
<evidence type="ECO:0000313" key="8">
    <source>
        <dbReference type="EMBL" id="QDS99859.1"/>
    </source>
</evidence>
<dbReference type="PANTHER" id="PTHR48078">
    <property type="entry name" value="THREONINE DEHYDRATASE, MITOCHONDRIAL-RELATED"/>
    <property type="match status" value="1"/>
</dbReference>
<dbReference type="Proteomes" id="UP000319852">
    <property type="component" value="Chromosome"/>
</dbReference>
<evidence type="ECO:0000259" key="7">
    <source>
        <dbReference type="Pfam" id="PF00291"/>
    </source>
</evidence>
<dbReference type="OrthoDB" id="9778118at2"/>
<dbReference type="CDD" id="cd01563">
    <property type="entry name" value="Thr-synth_1"/>
    <property type="match status" value="1"/>
</dbReference>
<feature type="domain" description="Tryptophan synthase beta chain-like PALP" evidence="7">
    <location>
        <begin position="101"/>
        <end position="424"/>
    </location>
</feature>
<dbReference type="GO" id="GO:0006565">
    <property type="term" value="P:L-serine catabolic process"/>
    <property type="evidence" value="ECO:0007669"/>
    <property type="project" value="TreeGrafter"/>
</dbReference>
<evidence type="ECO:0000256" key="1">
    <source>
        <dbReference type="ARBA" id="ARBA00001933"/>
    </source>
</evidence>
<evidence type="ECO:0000313" key="9">
    <source>
        <dbReference type="Proteomes" id="UP000319852"/>
    </source>
</evidence>
<dbReference type="EMBL" id="CP036263">
    <property type="protein sequence ID" value="QDS99859.1"/>
    <property type="molecule type" value="Genomic_DNA"/>
</dbReference>
<dbReference type="InterPro" id="IPR004450">
    <property type="entry name" value="Thr_synthase-like"/>
</dbReference>
<dbReference type="SUPFAM" id="SSF53686">
    <property type="entry name" value="Tryptophan synthase beta subunit-like PLP-dependent enzymes"/>
    <property type="match status" value="1"/>
</dbReference>